<gene>
    <name evidence="1" type="ORF">B0T17DRAFT_222911</name>
</gene>
<organism evidence="1 2">
    <name type="scientific">Bombardia bombarda</name>
    <dbReference type="NCBI Taxonomy" id="252184"/>
    <lineage>
        <taxon>Eukaryota</taxon>
        <taxon>Fungi</taxon>
        <taxon>Dikarya</taxon>
        <taxon>Ascomycota</taxon>
        <taxon>Pezizomycotina</taxon>
        <taxon>Sordariomycetes</taxon>
        <taxon>Sordariomycetidae</taxon>
        <taxon>Sordariales</taxon>
        <taxon>Lasiosphaeriaceae</taxon>
        <taxon>Bombardia</taxon>
    </lineage>
</organism>
<comment type="caution">
    <text evidence="1">The sequence shown here is derived from an EMBL/GenBank/DDBJ whole genome shotgun (WGS) entry which is preliminary data.</text>
</comment>
<dbReference type="Proteomes" id="UP001174934">
    <property type="component" value="Unassembled WGS sequence"/>
</dbReference>
<name>A0AA40C9X0_9PEZI</name>
<proteinExistence type="predicted"/>
<accession>A0AA40C9X0</accession>
<dbReference type="EMBL" id="JAULSR010000002">
    <property type="protein sequence ID" value="KAK0630532.1"/>
    <property type="molecule type" value="Genomic_DNA"/>
</dbReference>
<protein>
    <submittedName>
        <fullName evidence="1">Uncharacterized protein</fullName>
    </submittedName>
</protein>
<keyword evidence="2" id="KW-1185">Reference proteome</keyword>
<reference evidence="1" key="1">
    <citation type="submission" date="2023-06" db="EMBL/GenBank/DDBJ databases">
        <title>Genome-scale phylogeny and comparative genomics of the fungal order Sordariales.</title>
        <authorList>
            <consortium name="Lawrence Berkeley National Laboratory"/>
            <person name="Hensen N."/>
            <person name="Bonometti L."/>
            <person name="Westerberg I."/>
            <person name="Brannstrom I.O."/>
            <person name="Guillou S."/>
            <person name="Cros-Aarteil S."/>
            <person name="Calhoun S."/>
            <person name="Haridas S."/>
            <person name="Kuo A."/>
            <person name="Mondo S."/>
            <person name="Pangilinan J."/>
            <person name="Riley R."/>
            <person name="LaButti K."/>
            <person name="Andreopoulos B."/>
            <person name="Lipzen A."/>
            <person name="Chen C."/>
            <person name="Yanf M."/>
            <person name="Daum C."/>
            <person name="Ng V."/>
            <person name="Clum A."/>
            <person name="Steindorff A."/>
            <person name="Ohm R."/>
            <person name="Martin F."/>
            <person name="Silar P."/>
            <person name="Natvig D."/>
            <person name="Lalanne C."/>
            <person name="Gautier V."/>
            <person name="Ament-velasquez S.L."/>
            <person name="Kruys A."/>
            <person name="Hutchinson M.I."/>
            <person name="Powell A.J."/>
            <person name="Barry K."/>
            <person name="Miller A.N."/>
            <person name="Grigoriev I.V."/>
            <person name="Debuchy R."/>
            <person name="Gladieux P."/>
            <person name="Thoren M.H."/>
            <person name="Johannesson H."/>
        </authorList>
    </citation>
    <scope>NUCLEOTIDE SEQUENCE</scope>
    <source>
        <strain evidence="1">SMH3391-2</strain>
    </source>
</reference>
<evidence type="ECO:0000313" key="1">
    <source>
        <dbReference type="EMBL" id="KAK0630532.1"/>
    </source>
</evidence>
<sequence>MTNNLAAFLGDSHFPNIIMSASQGEKIIRLLNLFKTYSSLAFTNPRDPPTAVDGIQNRLLKAFKTQGRYGIFGQDVDESNKNNNLGQRGLLRRTLLWHRRHENKDTLVPIDFPPAKKCRHGLGWRMSARLSFSSPGLGAPTGCTFARHGLVLPPLG</sequence>
<dbReference type="AlphaFoldDB" id="A0AA40C9X0"/>
<evidence type="ECO:0000313" key="2">
    <source>
        <dbReference type="Proteomes" id="UP001174934"/>
    </source>
</evidence>